<reference evidence="1 2" key="1">
    <citation type="submission" date="2018-06" db="EMBL/GenBank/DDBJ databases">
        <title>A transcriptomic atlas of mushroom development highlights an independent origin of complex multicellularity.</title>
        <authorList>
            <consortium name="DOE Joint Genome Institute"/>
            <person name="Krizsan K."/>
            <person name="Almasi E."/>
            <person name="Merenyi Z."/>
            <person name="Sahu N."/>
            <person name="Viragh M."/>
            <person name="Koszo T."/>
            <person name="Mondo S."/>
            <person name="Kiss B."/>
            <person name="Balint B."/>
            <person name="Kues U."/>
            <person name="Barry K."/>
            <person name="Hegedus J.C."/>
            <person name="Henrissat B."/>
            <person name="Johnson J."/>
            <person name="Lipzen A."/>
            <person name="Ohm R."/>
            <person name="Nagy I."/>
            <person name="Pangilinan J."/>
            <person name="Yan J."/>
            <person name="Xiong Y."/>
            <person name="Grigoriev I.V."/>
            <person name="Hibbett D.S."/>
            <person name="Nagy L.G."/>
        </authorList>
    </citation>
    <scope>NUCLEOTIDE SEQUENCE [LARGE SCALE GENOMIC DNA]</scope>
    <source>
        <strain evidence="1 2">SZMC22713</strain>
    </source>
</reference>
<sequence length="195" mass="21684">MSGHFSDIAYCSKWFLAYHADELKRYGVKVIDYEKPIPQNAGSITWSFPVYDTRHGATCKVVARVTPAENGMGGYLLDFVYDGSSACGKDGELIDRTDYFQVLDMYGSRMICCASACREACNQNYTGMGRAADLAGEGFTACLAAANCDKQVYLLAARGYYEVVAGPYRKRIVFDYTARNPFLNRLPRAVFVVED</sequence>
<gene>
    <name evidence="1" type="ORF">BD410DRAFT_787135</name>
</gene>
<accession>A0A4Y7Q956</accession>
<dbReference type="VEuPathDB" id="FungiDB:BD410DRAFT_787135"/>
<organism evidence="1 2">
    <name type="scientific">Rickenella mellea</name>
    <dbReference type="NCBI Taxonomy" id="50990"/>
    <lineage>
        <taxon>Eukaryota</taxon>
        <taxon>Fungi</taxon>
        <taxon>Dikarya</taxon>
        <taxon>Basidiomycota</taxon>
        <taxon>Agaricomycotina</taxon>
        <taxon>Agaricomycetes</taxon>
        <taxon>Hymenochaetales</taxon>
        <taxon>Rickenellaceae</taxon>
        <taxon>Rickenella</taxon>
    </lineage>
</organism>
<name>A0A4Y7Q956_9AGAM</name>
<dbReference type="EMBL" id="ML170169">
    <property type="protein sequence ID" value="TDL23841.1"/>
    <property type="molecule type" value="Genomic_DNA"/>
</dbReference>
<evidence type="ECO:0000313" key="2">
    <source>
        <dbReference type="Proteomes" id="UP000294933"/>
    </source>
</evidence>
<evidence type="ECO:0000313" key="1">
    <source>
        <dbReference type="EMBL" id="TDL23841.1"/>
    </source>
</evidence>
<dbReference type="AlphaFoldDB" id="A0A4Y7Q956"/>
<keyword evidence="2" id="KW-1185">Reference proteome</keyword>
<protein>
    <submittedName>
        <fullName evidence="1">Uncharacterized protein</fullName>
    </submittedName>
</protein>
<proteinExistence type="predicted"/>
<dbReference type="Proteomes" id="UP000294933">
    <property type="component" value="Unassembled WGS sequence"/>
</dbReference>